<name>A0A8J3ITE7_9CHLR</name>
<accession>A0A8J3ITE7</accession>
<dbReference type="PANTHER" id="PTHR24361">
    <property type="entry name" value="MITOGEN-ACTIVATED KINASE KINASE KINASE"/>
    <property type="match status" value="1"/>
</dbReference>
<dbReference type="Gene3D" id="3.30.200.20">
    <property type="entry name" value="Phosphorylase Kinase, domain 1"/>
    <property type="match status" value="1"/>
</dbReference>
<gene>
    <name evidence="2" type="ORF">KSF_104840</name>
</gene>
<dbReference type="AlphaFoldDB" id="A0A8J3ITE7"/>
<evidence type="ECO:0000313" key="2">
    <source>
        <dbReference type="EMBL" id="GHP00437.1"/>
    </source>
</evidence>
<dbReference type="GO" id="GO:0005524">
    <property type="term" value="F:ATP binding"/>
    <property type="evidence" value="ECO:0007669"/>
    <property type="project" value="InterPro"/>
</dbReference>
<dbReference type="InterPro" id="IPR053235">
    <property type="entry name" value="Ser_Thr_kinase"/>
</dbReference>
<dbReference type="CDD" id="cd14014">
    <property type="entry name" value="STKc_PknB_like"/>
    <property type="match status" value="1"/>
</dbReference>
<dbReference type="InterPro" id="IPR000719">
    <property type="entry name" value="Prot_kinase_dom"/>
</dbReference>
<dbReference type="GO" id="GO:0004674">
    <property type="term" value="F:protein serine/threonine kinase activity"/>
    <property type="evidence" value="ECO:0007669"/>
    <property type="project" value="TreeGrafter"/>
</dbReference>
<sequence>MRFLEEARTAFSLQHPNIVAVYDFGRTGSMYFRVMELVEGIDLCHYLRSQRVLTSSQAVALAYEVALGLGAAHRRGVVHSNVKSHNILLDPTGSMKLTDFGRGWGPFLSATPEQAQGEPITPATDVYALGCVMYEMLTGCIPFNGDTPVAVAMQHIQDAPTPLRQLNLNIPPVLEEIILRCLEKVPEMRFGNGELLAHALASLDEA</sequence>
<evidence type="ECO:0000259" key="1">
    <source>
        <dbReference type="PROSITE" id="PS50011"/>
    </source>
</evidence>
<keyword evidence="3" id="KW-1185">Reference proteome</keyword>
<feature type="domain" description="Protein kinase" evidence="1">
    <location>
        <begin position="1"/>
        <end position="201"/>
    </location>
</feature>
<proteinExistence type="predicted"/>
<organism evidence="2 3">
    <name type="scientific">Reticulibacter mediterranei</name>
    <dbReference type="NCBI Taxonomy" id="2778369"/>
    <lineage>
        <taxon>Bacteria</taxon>
        <taxon>Bacillati</taxon>
        <taxon>Chloroflexota</taxon>
        <taxon>Ktedonobacteria</taxon>
        <taxon>Ktedonobacterales</taxon>
        <taxon>Reticulibacteraceae</taxon>
        <taxon>Reticulibacter</taxon>
    </lineage>
</organism>
<dbReference type="Proteomes" id="UP000597444">
    <property type="component" value="Unassembled WGS sequence"/>
</dbReference>
<dbReference type="InterPro" id="IPR011009">
    <property type="entry name" value="Kinase-like_dom_sf"/>
</dbReference>
<protein>
    <recommendedName>
        <fullName evidence="1">Protein kinase domain-containing protein</fullName>
    </recommendedName>
</protein>
<comment type="caution">
    <text evidence="2">The sequence shown here is derived from an EMBL/GenBank/DDBJ whole genome shotgun (WGS) entry which is preliminary data.</text>
</comment>
<dbReference type="Pfam" id="PF00069">
    <property type="entry name" value="Pkinase"/>
    <property type="match status" value="2"/>
</dbReference>
<evidence type="ECO:0000313" key="3">
    <source>
        <dbReference type="Proteomes" id="UP000597444"/>
    </source>
</evidence>
<dbReference type="RefSeq" id="WP_220210942.1">
    <property type="nucleotide sequence ID" value="NZ_BNJK01000002.1"/>
</dbReference>
<reference evidence="2" key="1">
    <citation type="submission" date="2020-10" db="EMBL/GenBank/DDBJ databases">
        <title>Taxonomic study of unclassified bacteria belonging to the class Ktedonobacteria.</title>
        <authorList>
            <person name="Yabe S."/>
            <person name="Wang C.M."/>
            <person name="Zheng Y."/>
            <person name="Sakai Y."/>
            <person name="Cavaletti L."/>
            <person name="Monciardini P."/>
            <person name="Donadio S."/>
        </authorList>
    </citation>
    <scope>NUCLEOTIDE SEQUENCE</scope>
    <source>
        <strain evidence="2">ID150040</strain>
    </source>
</reference>
<dbReference type="SUPFAM" id="SSF56112">
    <property type="entry name" value="Protein kinase-like (PK-like)"/>
    <property type="match status" value="1"/>
</dbReference>
<dbReference type="GO" id="GO:0005737">
    <property type="term" value="C:cytoplasm"/>
    <property type="evidence" value="ECO:0007669"/>
    <property type="project" value="TreeGrafter"/>
</dbReference>
<dbReference type="PROSITE" id="PS50011">
    <property type="entry name" value="PROTEIN_KINASE_DOM"/>
    <property type="match status" value="1"/>
</dbReference>
<dbReference type="Gene3D" id="1.10.510.10">
    <property type="entry name" value="Transferase(Phosphotransferase) domain 1"/>
    <property type="match status" value="1"/>
</dbReference>
<dbReference type="EMBL" id="BNJK01000002">
    <property type="protein sequence ID" value="GHP00437.1"/>
    <property type="molecule type" value="Genomic_DNA"/>
</dbReference>